<feature type="compositionally biased region" description="Basic and acidic residues" evidence="1">
    <location>
        <begin position="215"/>
        <end position="226"/>
    </location>
</feature>
<protein>
    <submittedName>
        <fullName evidence="2">Uncharacterized protein</fullName>
    </submittedName>
</protein>
<keyword evidence="3" id="KW-1185">Reference proteome</keyword>
<dbReference type="Proteomes" id="UP000803844">
    <property type="component" value="Unassembled WGS sequence"/>
</dbReference>
<feature type="region of interest" description="Disordered" evidence="1">
    <location>
        <begin position="78"/>
        <end position="336"/>
    </location>
</feature>
<gene>
    <name evidence="2" type="ORF">M406DRAFT_75484</name>
</gene>
<name>A0A9P5CR75_CRYP1</name>
<dbReference type="AlphaFoldDB" id="A0A9P5CR75"/>
<sequence length="336" mass="37572">MEYCSDQRSDESEDEYFQRWKDARDTWRQQYVDAYYKAKAAGLRQLASISDGQSPNDIAHVIMLIEQDIKIDAGLARPEDFERPRTPPLSISVPGRSLSEVSVPPEPFESWAATPPPLPSPPIDATADPTCAQRDPVPKRKRDEDDETPAKKRRMTQTRPSTTRGQRKRGREEEEEEVTRATRARKRTRRTDMRAQPVASPPPARATSGHKRRRRPDDDDAHDHETQASQKPGRQGPGPKRRRIVEKTSSDGRGHGTGQAAAVAAAAIMSSSSSSRVTRARRRQLSGTDTQLLQLGQHGQVDVQEERPASTRLEAGTRAKHKIDAATKGRRWAGAR</sequence>
<proteinExistence type="predicted"/>
<accession>A0A9P5CR75</accession>
<dbReference type="RefSeq" id="XP_040779220.1">
    <property type="nucleotide sequence ID" value="XM_040925860.1"/>
</dbReference>
<dbReference type="OrthoDB" id="5240270at2759"/>
<evidence type="ECO:0000313" key="3">
    <source>
        <dbReference type="Proteomes" id="UP000803844"/>
    </source>
</evidence>
<comment type="caution">
    <text evidence="2">The sequence shown here is derived from an EMBL/GenBank/DDBJ whole genome shotgun (WGS) entry which is preliminary data.</text>
</comment>
<feature type="compositionally biased region" description="Basic and acidic residues" evidence="1">
    <location>
        <begin position="245"/>
        <end position="254"/>
    </location>
</feature>
<feature type="compositionally biased region" description="Polar residues" evidence="1">
    <location>
        <begin position="285"/>
        <end position="294"/>
    </location>
</feature>
<reference evidence="2" key="1">
    <citation type="journal article" date="2020" name="Phytopathology">
        <title>Genome sequence of the chestnut blight fungus Cryphonectria parasitica EP155: A fundamental resource for an archetypical invasive plant pathogen.</title>
        <authorList>
            <person name="Crouch J.A."/>
            <person name="Dawe A."/>
            <person name="Aerts A."/>
            <person name="Barry K."/>
            <person name="Churchill A.C.L."/>
            <person name="Grimwood J."/>
            <person name="Hillman B."/>
            <person name="Milgroom M.G."/>
            <person name="Pangilinan J."/>
            <person name="Smith M."/>
            <person name="Salamov A."/>
            <person name="Schmutz J."/>
            <person name="Yadav J."/>
            <person name="Grigoriev I.V."/>
            <person name="Nuss D."/>
        </authorList>
    </citation>
    <scope>NUCLEOTIDE SEQUENCE</scope>
    <source>
        <strain evidence="2">EP155</strain>
    </source>
</reference>
<dbReference type="EMBL" id="MU032345">
    <property type="protein sequence ID" value="KAF3768259.1"/>
    <property type="molecule type" value="Genomic_DNA"/>
</dbReference>
<organism evidence="2 3">
    <name type="scientific">Cryphonectria parasitica (strain ATCC 38755 / EP155)</name>
    <dbReference type="NCBI Taxonomy" id="660469"/>
    <lineage>
        <taxon>Eukaryota</taxon>
        <taxon>Fungi</taxon>
        <taxon>Dikarya</taxon>
        <taxon>Ascomycota</taxon>
        <taxon>Pezizomycotina</taxon>
        <taxon>Sordariomycetes</taxon>
        <taxon>Sordariomycetidae</taxon>
        <taxon>Diaporthales</taxon>
        <taxon>Cryphonectriaceae</taxon>
        <taxon>Cryphonectria-Endothia species complex</taxon>
        <taxon>Cryphonectria</taxon>
    </lineage>
</organism>
<evidence type="ECO:0000256" key="1">
    <source>
        <dbReference type="SAM" id="MobiDB-lite"/>
    </source>
</evidence>
<evidence type="ECO:0000313" key="2">
    <source>
        <dbReference type="EMBL" id="KAF3768259.1"/>
    </source>
</evidence>
<dbReference type="GeneID" id="63842989"/>
<feature type="compositionally biased region" description="Low complexity" evidence="1">
    <location>
        <begin position="260"/>
        <end position="277"/>
    </location>
</feature>